<dbReference type="PANTHER" id="PTHR31672:SF13">
    <property type="entry name" value="F-BOX PROTEIN CPR30-LIKE"/>
    <property type="match status" value="1"/>
</dbReference>
<accession>A0AAN9EGS9</accession>
<protein>
    <recommendedName>
        <fullName evidence="2">F-box domain-containing protein</fullName>
    </recommendedName>
</protein>
<dbReference type="Proteomes" id="UP001372338">
    <property type="component" value="Unassembled WGS sequence"/>
</dbReference>
<dbReference type="PANTHER" id="PTHR31672">
    <property type="entry name" value="BNACNNG10540D PROTEIN"/>
    <property type="match status" value="1"/>
</dbReference>
<dbReference type="InterPro" id="IPR036047">
    <property type="entry name" value="F-box-like_dom_sf"/>
</dbReference>
<evidence type="ECO:0000256" key="1">
    <source>
        <dbReference type="SAM" id="SignalP"/>
    </source>
</evidence>
<comment type="caution">
    <text evidence="3">The sequence shown here is derived from an EMBL/GenBank/DDBJ whole genome shotgun (WGS) entry which is preliminary data.</text>
</comment>
<feature type="chain" id="PRO_5042891538" description="F-box domain-containing protein" evidence="1">
    <location>
        <begin position="22"/>
        <end position="249"/>
    </location>
</feature>
<dbReference type="SMART" id="SM00256">
    <property type="entry name" value="FBOX"/>
    <property type="match status" value="1"/>
</dbReference>
<dbReference type="InterPro" id="IPR001810">
    <property type="entry name" value="F-box_dom"/>
</dbReference>
<keyword evidence="1" id="KW-0732">Signal</keyword>
<gene>
    <name evidence="3" type="ORF">RIF29_31027</name>
</gene>
<name>A0AAN9EGS9_CROPI</name>
<dbReference type="Gene3D" id="1.20.1280.50">
    <property type="match status" value="1"/>
</dbReference>
<dbReference type="InterPro" id="IPR050796">
    <property type="entry name" value="SCF_F-box_component"/>
</dbReference>
<dbReference type="CDD" id="cd22157">
    <property type="entry name" value="F-box_AtFBW1-like"/>
    <property type="match status" value="1"/>
</dbReference>
<dbReference type="SUPFAM" id="SSF81383">
    <property type="entry name" value="F-box domain"/>
    <property type="match status" value="1"/>
</dbReference>
<dbReference type="EMBL" id="JAYWIO010000006">
    <property type="protein sequence ID" value="KAK7257219.1"/>
    <property type="molecule type" value="Genomic_DNA"/>
</dbReference>
<feature type="domain" description="F-box" evidence="2">
    <location>
        <begin position="11"/>
        <end position="51"/>
    </location>
</feature>
<proteinExistence type="predicted"/>
<dbReference type="Pfam" id="PF00646">
    <property type="entry name" value="F-box"/>
    <property type="match status" value="1"/>
</dbReference>
<dbReference type="AlphaFoldDB" id="A0AAN9EGS9"/>
<feature type="signal peptide" evidence="1">
    <location>
        <begin position="1"/>
        <end position="21"/>
    </location>
</feature>
<evidence type="ECO:0000313" key="3">
    <source>
        <dbReference type="EMBL" id="KAK7257219.1"/>
    </source>
</evidence>
<sequence>MLRLVVLPPFLLGELIMEVLSWLPVKNLMQLKCVCKEWNFVISSDNFIKLHLNRSLRNNFLLRWEVVEFDNDGVEDHYAGMGICTTRSLLENPLSPAIQSHYRFLDNSVYPWVMQWLDFYKIVALRLIVSPEWESPMIQVQICHLIDNSWRDGPSFPVDSFIVDLSNNGVYLNGTLNLLAVRSKLVIVSVDLGTETCTQLSVPHHQTQEDPTIGILMDFLCLSYYDEADNFMVVVAAGLKLCSVSYARL</sequence>
<organism evidence="3 4">
    <name type="scientific">Crotalaria pallida</name>
    <name type="common">Smooth rattlebox</name>
    <name type="synonym">Crotalaria striata</name>
    <dbReference type="NCBI Taxonomy" id="3830"/>
    <lineage>
        <taxon>Eukaryota</taxon>
        <taxon>Viridiplantae</taxon>
        <taxon>Streptophyta</taxon>
        <taxon>Embryophyta</taxon>
        <taxon>Tracheophyta</taxon>
        <taxon>Spermatophyta</taxon>
        <taxon>Magnoliopsida</taxon>
        <taxon>eudicotyledons</taxon>
        <taxon>Gunneridae</taxon>
        <taxon>Pentapetalae</taxon>
        <taxon>rosids</taxon>
        <taxon>fabids</taxon>
        <taxon>Fabales</taxon>
        <taxon>Fabaceae</taxon>
        <taxon>Papilionoideae</taxon>
        <taxon>50 kb inversion clade</taxon>
        <taxon>genistoids sensu lato</taxon>
        <taxon>core genistoids</taxon>
        <taxon>Crotalarieae</taxon>
        <taxon>Crotalaria</taxon>
    </lineage>
</organism>
<reference evidence="3 4" key="1">
    <citation type="submission" date="2024-01" db="EMBL/GenBank/DDBJ databases">
        <title>The genomes of 5 underutilized Papilionoideae crops provide insights into root nodulation and disease resistanc.</title>
        <authorList>
            <person name="Yuan L."/>
        </authorList>
    </citation>
    <scope>NUCLEOTIDE SEQUENCE [LARGE SCALE GENOMIC DNA]</scope>
    <source>
        <strain evidence="3">ZHUSHIDOU_FW_LH</strain>
        <tissue evidence="3">Leaf</tissue>
    </source>
</reference>
<evidence type="ECO:0000313" key="4">
    <source>
        <dbReference type="Proteomes" id="UP001372338"/>
    </source>
</evidence>
<evidence type="ECO:0000259" key="2">
    <source>
        <dbReference type="SMART" id="SM00256"/>
    </source>
</evidence>
<keyword evidence="4" id="KW-1185">Reference proteome</keyword>